<name>A0A0J9CZY3_SPHYA</name>
<sequence length="182" mass="18990">MRKIRTAVLVGVAAVAAIGTALAASHGNHVMKVGLPVGTVARIEYEGGVAPKVTVTPAWSVAPITWLDPFEPGSLALFDRIAADMDRQSDLTMRQARALPLPAMADDGKIDLTALRSLPPGTVSYSFVSKTNGGSTCSRSIQVTSLGSWQPLKVVSNSSGDCHAARPAAAAPPNRTDGMRRT</sequence>
<gene>
    <name evidence="3" type="ORF">BV87_03920</name>
</gene>
<evidence type="ECO:0000313" key="3">
    <source>
        <dbReference type="EMBL" id="ATP17616.1"/>
    </source>
</evidence>
<feature type="chain" id="PRO_5030009425" evidence="2">
    <location>
        <begin position="24"/>
        <end position="182"/>
    </location>
</feature>
<feature type="region of interest" description="Disordered" evidence="1">
    <location>
        <begin position="160"/>
        <end position="182"/>
    </location>
</feature>
<organism evidence="3 4">
    <name type="scientific">Sphingobium yanoikuyae</name>
    <name type="common">Sphingomonas yanoikuyae</name>
    <dbReference type="NCBI Taxonomy" id="13690"/>
    <lineage>
        <taxon>Bacteria</taxon>
        <taxon>Pseudomonadati</taxon>
        <taxon>Pseudomonadota</taxon>
        <taxon>Alphaproteobacteria</taxon>
        <taxon>Sphingomonadales</taxon>
        <taxon>Sphingomonadaceae</taxon>
        <taxon>Sphingobium</taxon>
    </lineage>
</organism>
<dbReference type="RefSeq" id="WP_048937983.1">
    <property type="nucleotide sequence ID" value="NZ_CP020925.1"/>
</dbReference>
<dbReference type="Proteomes" id="UP000037029">
    <property type="component" value="Chromosome"/>
</dbReference>
<reference evidence="3 4" key="1">
    <citation type="submission" date="2017-04" db="EMBL/GenBank/DDBJ databases">
        <title>Characterization, genome and methylation analysis of a phthalic acid esters degrading strain Sphingobium yanoikuyae SHJ.</title>
        <authorList>
            <person name="Feng L."/>
        </authorList>
    </citation>
    <scope>NUCLEOTIDE SEQUENCE [LARGE SCALE GENOMIC DNA]</scope>
    <source>
        <strain evidence="3 4">SHJ</strain>
    </source>
</reference>
<dbReference type="EMBL" id="CP020925">
    <property type="protein sequence ID" value="ATP17616.1"/>
    <property type="molecule type" value="Genomic_DNA"/>
</dbReference>
<evidence type="ECO:0000256" key="2">
    <source>
        <dbReference type="SAM" id="SignalP"/>
    </source>
</evidence>
<protein>
    <submittedName>
        <fullName evidence="3">Uncharacterized protein</fullName>
    </submittedName>
</protein>
<accession>A0A0J9CZY3</accession>
<dbReference type="AlphaFoldDB" id="A0A0J9CZY3"/>
<proteinExistence type="predicted"/>
<evidence type="ECO:0000313" key="4">
    <source>
        <dbReference type="Proteomes" id="UP000037029"/>
    </source>
</evidence>
<feature type="signal peptide" evidence="2">
    <location>
        <begin position="1"/>
        <end position="23"/>
    </location>
</feature>
<evidence type="ECO:0000256" key="1">
    <source>
        <dbReference type="SAM" id="MobiDB-lite"/>
    </source>
</evidence>
<keyword evidence="2" id="KW-0732">Signal</keyword>